<feature type="binding site" evidence="18">
    <location>
        <position position="319"/>
    </location>
    <ligand>
        <name>ATP</name>
        <dbReference type="ChEBI" id="CHEBI:30616"/>
    </ligand>
</feature>
<feature type="binding site" evidence="18">
    <location>
        <position position="333"/>
    </location>
    <ligand>
        <name>ATP</name>
        <dbReference type="ChEBI" id="CHEBI:30616"/>
    </ligand>
</feature>
<keyword evidence="10 18" id="KW-0547">Nucleotide-binding</keyword>
<evidence type="ECO:0000256" key="11">
    <source>
        <dbReference type="ARBA" id="ARBA00022792"/>
    </source>
</evidence>
<dbReference type="PIRSF" id="PIRSF038895">
    <property type="entry name" value="FPGS"/>
    <property type="match status" value="1"/>
</dbReference>
<evidence type="ECO:0000256" key="7">
    <source>
        <dbReference type="ARBA" id="ARBA00022563"/>
    </source>
</evidence>
<name>A0A9P0A1Z8_BEMTA</name>
<evidence type="ECO:0000256" key="2">
    <source>
        <dbReference type="ARBA" id="ARBA00004305"/>
    </source>
</evidence>
<evidence type="ECO:0000256" key="17">
    <source>
        <dbReference type="PIRNR" id="PIRNR038895"/>
    </source>
</evidence>
<evidence type="ECO:0000256" key="13">
    <source>
        <dbReference type="ARBA" id="ARBA00022842"/>
    </source>
</evidence>
<dbReference type="Gene3D" id="3.90.190.20">
    <property type="entry name" value="Mur ligase, C-terminal domain"/>
    <property type="match status" value="1"/>
</dbReference>
<dbReference type="EC" id="6.3.2.17" evidence="17"/>
<keyword evidence="7 17" id="KW-0554">One-carbon metabolism</keyword>
<comment type="pathway">
    <text evidence="4 17">Cofactor biosynthesis; tetrahydrofolylpolyglutamate biosynthesis.</text>
</comment>
<dbReference type="Proteomes" id="UP001152759">
    <property type="component" value="Chromosome 1"/>
</dbReference>
<dbReference type="GO" id="GO:0005829">
    <property type="term" value="C:cytosol"/>
    <property type="evidence" value="ECO:0007669"/>
    <property type="project" value="TreeGrafter"/>
</dbReference>
<evidence type="ECO:0000256" key="15">
    <source>
        <dbReference type="ARBA" id="ARBA00023136"/>
    </source>
</evidence>
<organism evidence="20 21">
    <name type="scientific">Bemisia tabaci</name>
    <name type="common">Sweetpotato whitefly</name>
    <name type="synonym">Aleurodes tabaci</name>
    <dbReference type="NCBI Taxonomy" id="7038"/>
    <lineage>
        <taxon>Eukaryota</taxon>
        <taxon>Metazoa</taxon>
        <taxon>Ecdysozoa</taxon>
        <taxon>Arthropoda</taxon>
        <taxon>Hexapoda</taxon>
        <taxon>Insecta</taxon>
        <taxon>Pterygota</taxon>
        <taxon>Neoptera</taxon>
        <taxon>Paraneoptera</taxon>
        <taxon>Hemiptera</taxon>
        <taxon>Sternorrhyncha</taxon>
        <taxon>Aleyrodoidea</taxon>
        <taxon>Aleyrodidae</taxon>
        <taxon>Aleyrodinae</taxon>
        <taxon>Bemisia</taxon>
    </lineage>
</organism>
<evidence type="ECO:0000256" key="16">
    <source>
        <dbReference type="ARBA" id="ARBA00047493"/>
    </source>
</evidence>
<evidence type="ECO:0000256" key="14">
    <source>
        <dbReference type="ARBA" id="ARBA00023128"/>
    </source>
</evidence>
<gene>
    <name evidence="20" type="ORF">BEMITA_LOCUS1903</name>
</gene>
<dbReference type="SUPFAM" id="SSF53623">
    <property type="entry name" value="MurD-like peptide ligases, catalytic domain"/>
    <property type="match status" value="1"/>
</dbReference>
<evidence type="ECO:0000256" key="10">
    <source>
        <dbReference type="ARBA" id="ARBA00022741"/>
    </source>
</evidence>
<evidence type="ECO:0000256" key="12">
    <source>
        <dbReference type="ARBA" id="ARBA00022840"/>
    </source>
</evidence>
<dbReference type="GO" id="GO:0046872">
    <property type="term" value="F:metal ion binding"/>
    <property type="evidence" value="ECO:0007669"/>
    <property type="project" value="UniProtKB-KW"/>
</dbReference>
<evidence type="ECO:0000256" key="5">
    <source>
        <dbReference type="ARBA" id="ARBA00008276"/>
    </source>
</evidence>
<comment type="cofactor">
    <cofactor evidence="17">
        <name>a monovalent cation</name>
        <dbReference type="ChEBI" id="CHEBI:60242"/>
    </cofactor>
    <text evidence="17">A monovalent cation.</text>
</comment>
<dbReference type="InterPro" id="IPR036565">
    <property type="entry name" value="Mur-like_cat_sf"/>
</dbReference>
<evidence type="ECO:0000256" key="19">
    <source>
        <dbReference type="PIRSR" id="PIRSR038895-2"/>
    </source>
</evidence>
<dbReference type="GO" id="GO:0004326">
    <property type="term" value="F:tetrahydrofolylpolyglutamate synthase activity"/>
    <property type="evidence" value="ECO:0007669"/>
    <property type="project" value="UniProtKB-EC"/>
</dbReference>
<evidence type="ECO:0000256" key="8">
    <source>
        <dbReference type="ARBA" id="ARBA00022598"/>
    </source>
</evidence>
<reference evidence="20" key="1">
    <citation type="submission" date="2021-12" db="EMBL/GenBank/DDBJ databases">
        <authorList>
            <person name="King R."/>
        </authorList>
    </citation>
    <scope>NUCLEOTIDE SEQUENCE</scope>
</reference>
<evidence type="ECO:0000256" key="4">
    <source>
        <dbReference type="ARBA" id="ARBA00005150"/>
    </source>
</evidence>
<comment type="similarity">
    <text evidence="5 17">Belongs to the folylpolyglutamate synthase family.</text>
</comment>
<keyword evidence="13 19" id="KW-0460">Magnesium</keyword>
<accession>A0A9P0A1Z8</accession>
<dbReference type="EMBL" id="OU963862">
    <property type="protein sequence ID" value="CAH0382351.1"/>
    <property type="molecule type" value="Genomic_DNA"/>
</dbReference>
<evidence type="ECO:0000313" key="20">
    <source>
        <dbReference type="EMBL" id="CAH0382351.1"/>
    </source>
</evidence>
<keyword evidence="21" id="KW-1185">Reference proteome</keyword>
<keyword evidence="12 18" id="KW-0067">ATP-binding</keyword>
<dbReference type="PANTHER" id="PTHR11136">
    <property type="entry name" value="FOLYLPOLYGLUTAMATE SYNTHASE-RELATED"/>
    <property type="match status" value="1"/>
</dbReference>
<dbReference type="GO" id="GO:0005743">
    <property type="term" value="C:mitochondrial inner membrane"/>
    <property type="evidence" value="ECO:0007669"/>
    <property type="project" value="UniProtKB-SubCell"/>
</dbReference>
<comment type="catalytic activity">
    <reaction evidence="16 17">
        <text>(6S)-5,6,7,8-tetrahydrofolyl-(gamma-L-Glu)(n) + L-glutamate + ATP = (6S)-5,6,7,8-tetrahydrofolyl-(gamma-L-Glu)(n+1) + ADP + phosphate + H(+)</text>
        <dbReference type="Rhea" id="RHEA:10580"/>
        <dbReference type="Rhea" id="RHEA-COMP:14738"/>
        <dbReference type="Rhea" id="RHEA-COMP:14740"/>
        <dbReference type="ChEBI" id="CHEBI:15378"/>
        <dbReference type="ChEBI" id="CHEBI:29985"/>
        <dbReference type="ChEBI" id="CHEBI:30616"/>
        <dbReference type="ChEBI" id="CHEBI:43474"/>
        <dbReference type="ChEBI" id="CHEBI:141005"/>
        <dbReference type="ChEBI" id="CHEBI:456216"/>
        <dbReference type="EC" id="6.3.2.17"/>
    </reaction>
</comment>
<keyword evidence="6" id="KW-0963">Cytoplasm</keyword>
<keyword evidence="8 17" id="KW-0436">Ligase</keyword>
<dbReference type="GO" id="GO:0005759">
    <property type="term" value="C:mitochondrial matrix"/>
    <property type="evidence" value="ECO:0007669"/>
    <property type="project" value="UniProtKB-SubCell"/>
</dbReference>
<evidence type="ECO:0000256" key="6">
    <source>
        <dbReference type="ARBA" id="ARBA00022490"/>
    </source>
</evidence>
<evidence type="ECO:0000313" key="21">
    <source>
        <dbReference type="Proteomes" id="UP001152759"/>
    </source>
</evidence>
<dbReference type="GO" id="GO:0006730">
    <property type="term" value="P:one-carbon metabolic process"/>
    <property type="evidence" value="ECO:0007669"/>
    <property type="project" value="UniProtKB-KW"/>
</dbReference>
<dbReference type="SUPFAM" id="SSF53244">
    <property type="entry name" value="MurD-like peptide ligases, peptide-binding domain"/>
    <property type="match status" value="1"/>
</dbReference>
<feature type="binding site" evidence="19">
    <location>
        <position position="192"/>
    </location>
    <ligand>
        <name>Mg(2+)</name>
        <dbReference type="ChEBI" id="CHEBI:18420"/>
        <label>1</label>
    </ligand>
</feature>
<feature type="binding site" evidence="19">
    <location>
        <position position="95"/>
    </location>
    <ligand>
        <name>Mg(2+)</name>
        <dbReference type="ChEBI" id="CHEBI:18420"/>
        <label>1</label>
    </ligand>
</feature>
<keyword evidence="15" id="KW-0472">Membrane</keyword>
<evidence type="ECO:0000256" key="1">
    <source>
        <dbReference type="ARBA" id="ARBA00004273"/>
    </source>
</evidence>
<dbReference type="PROSITE" id="PS01012">
    <property type="entry name" value="FOLYLPOLYGLU_SYNT_2"/>
    <property type="match status" value="1"/>
</dbReference>
<evidence type="ECO:0000256" key="9">
    <source>
        <dbReference type="ARBA" id="ARBA00022723"/>
    </source>
</evidence>
<dbReference type="InterPro" id="IPR036615">
    <property type="entry name" value="Mur_ligase_C_dom_sf"/>
</dbReference>
<dbReference type="GO" id="GO:0005524">
    <property type="term" value="F:ATP binding"/>
    <property type="evidence" value="ECO:0007669"/>
    <property type="project" value="UniProtKB-KW"/>
</dbReference>
<dbReference type="InterPro" id="IPR001645">
    <property type="entry name" value="Folylpolyglutamate_synth"/>
</dbReference>
<comment type="function">
    <text evidence="17">Catalyzes conversion of folates to polyglutamate derivatives allowing concentration of folate compounds in the cell and the intracellular retention of these cofactors, which are important substrates for most of the folate-dependent enzymes that are involved in one-carbon transfer reactions involved in purine, pyrimidine and amino acid synthesis.</text>
</comment>
<keyword evidence="9 19" id="KW-0479">Metal-binding</keyword>
<evidence type="ECO:0000256" key="18">
    <source>
        <dbReference type="PIRSR" id="PIRSR038895-1"/>
    </source>
</evidence>
<dbReference type="InterPro" id="IPR023600">
    <property type="entry name" value="Folylpolyglutamate_synth_euk"/>
</dbReference>
<dbReference type="PANTHER" id="PTHR11136:SF5">
    <property type="entry name" value="FOLYLPOLYGLUTAMATE SYNTHASE, MITOCHONDRIAL"/>
    <property type="match status" value="1"/>
</dbReference>
<dbReference type="AlphaFoldDB" id="A0A9P0A1Z8"/>
<proteinExistence type="inferred from homology"/>
<keyword evidence="11" id="KW-0999">Mitochondrion inner membrane</keyword>
<dbReference type="NCBIfam" id="TIGR01499">
    <property type="entry name" value="folC"/>
    <property type="match status" value="1"/>
</dbReference>
<dbReference type="InterPro" id="IPR018109">
    <property type="entry name" value="Folylpolyglutamate_synth_CS"/>
</dbReference>
<dbReference type="Gene3D" id="3.40.1190.10">
    <property type="entry name" value="Mur-like, catalytic domain"/>
    <property type="match status" value="1"/>
</dbReference>
<protein>
    <recommendedName>
        <fullName evidence="17">Folylpolyglutamate synthase</fullName>
        <ecNumber evidence="17">6.3.2.17</ecNumber>
    </recommendedName>
    <alternativeName>
        <fullName evidence="17">Folylpoly-gamma-glutamate synthetase</fullName>
    </alternativeName>
    <alternativeName>
        <fullName evidence="17">Tetrahydrofolylpolyglutamate synthase</fullName>
    </alternativeName>
</protein>
<keyword evidence="14" id="KW-0496">Mitochondrion</keyword>
<comment type="subcellular location">
    <subcellularLocation>
        <location evidence="3">Cytoplasm</location>
    </subcellularLocation>
    <subcellularLocation>
        <location evidence="1">Mitochondrion inner membrane</location>
    </subcellularLocation>
    <subcellularLocation>
        <location evidence="2">Mitochondrion matrix</location>
    </subcellularLocation>
</comment>
<feature type="binding site" evidence="19">
    <location>
        <position position="164"/>
    </location>
    <ligand>
        <name>Mg(2+)</name>
        <dbReference type="ChEBI" id="CHEBI:18420"/>
        <label>1</label>
    </ligand>
</feature>
<sequence length="491" mass="54002">MNNNERSFQDVLKLLNTLQTRVGREDASLANGHKVRLEKLWRMNAFLDRVGVSVETLDKNLSVIHVAGSKGKGSTCAYCESILRHHGFKTGFFSSPHLLSVQERIRIGGKPISAAKFSEYFMDVYNKLHTGNADEAGLPTYFQALTVMAFYVFLKEKVDVAILEVGLGGVHDCTNVLNNVPVVGITSLQLEHTDRLGNTLSEIAWNKAGIMKPGCMAFTTNGQAAEALDVLKETATEVDCVLVEVPPLSEYSSKGDIDIHLGIPGSVQSLNASLAVQLSKAWLNRNSNEYKSRLEKGVLDLSINETIASGLRNCQWPGRNQTVIQNNIRYYLDGAHTPESVALCVEWYLNSIKLDSNNNIKRGLIFNSIGNRDAASMLAPLIQCDFDFVLFCPNICYSDPDDQPESLKNLLCSVDQMMARCNKHMKVWSQLPASDNSASIIKVLPSVSDSFKFIKQQSTSTESNVTYHVLVTGSLHLIGNAINVLDPGLAS</sequence>
<evidence type="ECO:0000256" key="3">
    <source>
        <dbReference type="ARBA" id="ARBA00004496"/>
    </source>
</evidence>